<feature type="region of interest" description="Disordered" evidence="1">
    <location>
        <begin position="33"/>
        <end position="73"/>
    </location>
</feature>
<evidence type="ECO:0000313" key="3">
    <source>
        <dbReference type="Proteomes" id="UP001372338"/>
    </source>
</evidence>
<protein>
    <submittedName>
        <fullName evidence="2">Uncharacterized protein</fullName>
    </submittedName>
</protein>
<reference evidence="2 3" key="1">
    <citation type="submission" date="2024-01" db="EMBL/GenBank/DDBJ databases">
        <title>The genomes of 5 underutilized Papilionoideae crops provide insights into root nodulation and disease resistanc.</title>
        <authorList>
            <person name="Yuan L."/>
        </authorList>
    </citation>
    <scope>NUCLEOTIDE SEQUENCE [LARGE SCALE GENOMIC DNA]</scope>
    <source>
        <strain evidence="2">ZHUSHIDOU_FW_LH</strain>
        <tissue evidence="2">Leaf</tissue>
    </source>
</reference>
<accession>A0AAN9IA71</accession>
<evidence type="ECO:0000313" key="2">
    <source>
        <dbReference type="EMBL" id="KAK7269500.1"/>
    </source>
</evidence>
<keyword evidence="3" id="KW-1185">Reference proteome</keyword>
<feature type="region of interest" description="Disordered" evidence="1">
    <location>
        <begin position="1"/>
        <end position="21"/>
    </location>
</feature>
<sequence length="152" mass="16238">MEFGPATRILPNSSPSTKCVGVSKRSASTVAFPGRRHPLCSQRPPPTAFASRRHSPPLHRKAPSPTIDVQSDLSPTTLAGTVSVALSLFPATATHGVRQPSSLTTVVPLVTAPPIFTYMYCAPPVSTVSYLNEDGGGCKRRTRCCRDFGKLF</sequence>
<comment type="caution">
    <text evidence="2">The sequence shown here is derived from an EMBL/GenBank/DDBJ whole genome shotgun (WGS) entry which is preliminary data.</text>
</comment>
<proteinExistence type="predicted"/>
<dbReference type="AlphaFoldDB" id="A0AAN9IA71"/>
<dbReference type="Proteomes" id="UP001372338">
    <property type="component" value="Unassembled WGS sequence"/>
</dbReference>
<evidence type="ECO:0000256" key="1">
    <source>
        <dbReference type="SAM" id="MobiDB-lite"/>
    </source>
</evidence>
<gene>
    <name evidence="2" type="ORF">RIF29_22231</name>
</gene>
<dbReference type="EMBL" id="JAYWIO010000004">
    <property type="protein sequence ID" value="KAK7269500.1"/>
    <property type="molecule type" value="Genomic_DNA"/>
</dbReference>
<feature type="compositionally biased region" description="Basic residues" evidence="1">
    <location>
        <begin position="51"/>
        <end position="62"/>
    </location>
</feature>
<organism evidence="2 3">
    <name type="scientific">Crotalaria pallida</name>
    <name type="common">Smooth rattlebox</name>
    <name type="synonym">Crotalaria striata</name>
    <dbReference type="NCBI Taxonomy" id="3830"/>
    <lineage>
        <taxon>Eukaryota</taxon>
        <taxon>Viridiplantae</taxon>
        <taxon>Streptophyta</taxon>
        <taxon>Embryophyta</taxon>
        <taxon>Tracheophyta</taxon>
        <taxon>Spermatophyta</taxon>
        <taxon>Magnoliopsida</taxon>
        <taxon>eudicotyledons</taxon>
        <taxon>Gunneridae</taxon>
        <taxon>Pentapetalae</taxon>
        <taxon>rosids</taxon>
        <taxon>fabids</taxon>
        <taxon>Fabales</taxon>
        <taxon>Fabaceae</taxon>
        <taxon>Papilionoideae</taxon>
        <taxon>50 kb inversion clade</taxon>
        <taxon>genistoids sensu lato</taxon>
        <taxon>core genistoids</taxon>
        <taxon>Crotalarieae</taxon>
        <taxon>Crotalaria</taxon>
    </lineage>
</organism>
<name>A0AAN9IA71_CROPI</name>